<keyword evidence="2" id="KW-1185">Reference proteome</keyword>
<protein>
    <submittedName>
        <fullName evidence="1">Uncharacterized protein</fullName>
    </submittedName>
</protein>
<evidence type="ECO:0000313" key="2">
    <source>
        <dbReference type="Proteomes" id="UP001552594"/>
    </source>
</evidence>
<dbReference type="RefSeq" id="WP_277751892.1">
    <property type="nucleotide sequence ID" value="NZ_JBFAUK010000016.1"/>
</dbReference>
<gene>
    <name evidence="1" type="ORF">AB0L16_20725</name>
</gene>
<accession>A0ABV3K128</accession>
<dbReference type="EMBL" id="JBFAUK010000016">
    <property type="protein sequence ID" value="MEV5508839.1"/>
    <property type="molecule type" value="Genomic_DNA"/>
</dbReference>
<proteinExistence type="predicted"/>
<reference evidence="1 2" key="1">
    <citation type="submission" date="2024-06" db="EMBL/GenBank/DDBJ databases">
        <title>The Natural Products Discovery Center: Release of the First 8490 Sequenced Strains for Exploring Actinobacteria Biosynthetic Diversity.</title>
        <authorList>
            <person name="Kalkreuter E."/>
            <person name="Kautsar S.A."/>
            <person name="Yang D."/>
            <person name="Bader C.D."/>
            <person name="Teijaro C.N."/>
            <person name="Fluegel L."/>
            <person name="Davis C.M."/>
            <person name="Simpson J.R."/>
            <person name="Lauterbach L."/>
            <person name="Steele A.D."/>
            <person name="Gui C."/>
            <person name="Meng S."/>
            <person name="Li G."/>
            <person name="Viehrig K."/>
            <person name="Ye F."/>
            <person name="Su P."/>
            <person name="Kiefer A.F."/>
            <person name="Nichols A."/>
            <person name="Cepeda A.J."/>
            <person name="Yan W."/>
            <person name="Fan B."/>
            <person name="Jiang Y."/>
            <person name="Adhikari A."/>
            <person name="Zheng C.-J."/>
            <person name="Schuster L."/>
            <person name="Cowan T.M."/>
            <person name="Smanski M.J."/>
            <person name="Chevrette M.G."/>
            <person name="De Carvalho L.P.S."/>
            <person name="Shen B."/>
        </authorList>
    </citation>
    <scope>NUCLEOTIDE SEQUENCE [LARGE SCALE GENOMIC DNA]</scope>
    <source>
        <strain evidence="1 2">NPDC052347</strain>
    </source>
</reference>
<comment type="caution">
    <text evidence="1">The sequence shown here is derived from an EMBL/GenBank/DDBJ whole genome shotgun (WGS) entry which is preliminary data.</text>
</comment>
<organism evidence="1 2">
    <name type="scientific">Streptomyces orinoci</name>
    <name type="common">Streptoverticillium orinoci</name>
    <dbReference type="NCBI Taxonomy" id="67339"/>
    <lineage>
        <taxon>Bacteria</taxon>
        <taxon>Bacillati</taxon>
        <taxon>Actinomycetota</taxon>
        <taxon>Actinomycetes</taxon>
        <taxon>Kitasatosporales</taxon>
        <taxon>Streptomycetaceae</taxon>
        <taxon>Streptomyces</taxon>
    </lineage>
</organism>
<sequence>MRARTTQRDQIAAVIVEEEEPLQGLLQKWISLGDDRALWRVEI</sequence>
<dbReference type="Proteomes" id="UP001552594">
    <property type="component" value="Unassembled WGS sequence"/>
</dbReference>
<evidence type="ECO:0000313" key="1">
    <source>
        <dbReference type="EMBL" id="MEV5508839.1"/>
    </source>
</evidence>
<name>A0ABV3K128_STRON</name>